<comment type="caution">
    <text evidence="1">The sequence shown here is derived from an EMBL/GenBank/DDBJ whole genome shotgun (WGS) entry which is preliminary data.</text>
</comment>
<evidence type="ECO:0008006" key="3">
    <source>
        <dbReference type="Google" id="ProtNLM"/>
    </source>
</evidence>
<keyword evidence="2" id="KW-1185">Reference proteome</keyword>
<name>A0ABN0YZ19_9ACTN</name>
<gene>
    <name evidence="1" type="ORF">GCM10010357_47530</name>
</gene>
<reference evidence="1 2" key="1">
    <citation type="journal article" date="2019" name="Int. J. Syst. Evol. Microbiol.">
        <title>The Global Catalogue of Microorganisms (GCM) 10K type strain sequencing project: providing services to taxonomists for standard genome sequencing and annotation.</title>
        <authorList>
            <consortium name="The Broad Institute Genomics Platform"/>
            <consortium name="The Broad Institute Genome Sequencing Center for Infectious Disease"/>
            <person name="Wu L."/>
            <person name="Ma J."/>
        </authorList>
    </citation>
    <scope>NUCLEOTIDE SEQUENCE [LARGE SCALE GENOMIC DNA]</scope>
    <source>
        <strain evidence="1 2">JCM 4788</strain>
    </source>
</reference>
<sequence>MLVRGDPHWAESELRRQAWGMTAPLALVAALTLTLVPAAAESPRPYTYTCDRFVPHPHGTAAEGHCEAPFEAASLGMIRGRFVLKARDWGGGSVVCEGAGPDAASGFAELPERVVGEPCRRGA</sequence>
<protein>
    <recommendedName>
        <fullName evidence="3">Secreted protein</fullName>
    </recommendedName>
</protein>
<evidence type="ECO:0000313" key="2">
    <source>
        <dbReference type="Proteomes" id="UP001500879"/>
    </source>
</evidence>
<proteinExistence type="predicted"/>
<organism evidence="1 2">
    <name type="scientific">Streptomyces luteireticuli</name>
    <dbReference type="NCBI Taxonomy" id="173858"/>
    <lineage>
        <taxon>Bacteria</taxon>
        <taxon>Bacillati</taxon>
        <taxon>Actinomycetota</taxon>
        <taxon>Actinomycetes</taxon>
        <taxon>Kitasatosporales</taxon>
        <taxon>Streptomycetaceae</taxon>
        <taxon>Streptomyces</taxon>
    </lineage>
</organism>
<dbReference type="EMBL" id="BAAABX010000051">
    <property type="protein sequence ID" value="GAA0420690.1"/>
    <property type="molecule type" value="Genomic_DNA"/>
</dbReference>
<accession>A0ABN0YZ19</accession>
<dbReference type="Proteomes" id="UP001500879">
    <property type="component" value="Unassembled WGS sequence"/>
</dbReference>
<evidence type="ECO:0000313" key="1">
    <source>
        <dbReference type="EMBL" id="GAA0420690.1"/>
    </source>
</evidence>